<dbReference type="PROSITE" id="PS51462">
    <property type="entry name" value="NUDIX"/>
    <property type="match status" value="1"/>
</dbReference>
<dbReference type="PANTHER" id="PTHR12318:SF0">
    <property type="entry name" value="ACYL-COENZYME A DIPHOSPHATASE NUDT19"/>
    <property type="match status" value="1"/>
</dbReference>
<proteinExistence type="predicted"/>
<comment type="cofactor">
    <cofactor evidence="1">
        <name>Mn(2+)</name>
        <dbReference type="ChEBI" id="CHEBI:29035"/>
    </cofactor>
</comment>
<evidence type="ECO:0000256" key="5">
    <source>
        <dbReference type="ARBA" id="ARBA00022842"/>
    </source>
</evidence>
<evidence type="ECO:0000259" key="7">
    <source>
        <dbReference type="PROSITE" id="PS51462"/>
    </source>
</evidence>
<keyword evidence="6" id="KW-0464">Manganese</keyword>
<dbReference type="Pfam" id="PF00293">
    <property type="entry name" value="NUDIX"/>
    <property type="match status" value="2"/>
</dbReference>
<comment type="caution">
    <text evidence="8">The sequence shown here is derived from an EMBL/GenBank/DDBJ whole genome shotgun (WGS) entry which is preliminary data.</text>
</comment>
<dbReference type="Gene3D" id="3.90.79.10">
    <property type="entry name" value="Nucleoside Triphosphate Pyrophosphohydrolase"/>
    <property type="match status" value="2"/>
</dbReference>
<dbReference type="GO" id="GO:0046872">
    <property type="term" value="F:metal ion binding"/>
    <property type="evidence" value="ECO:0007669"/>
    <property type="project" value="UniProtKB-KW"/>
</dbReference>
<evidence type="ECO:0000256" key="1">
    <source>
        <dbReference type="ARBA" id="ARBA00001936"/>
    </source>
</evidence>
<accession>A0A1E8CIU0</accession>
<evidence type="ECO:0000256" key="2">
    <source>
        <dbReference type="ARBA" id="ARBA00001946"/>
    </source>
</evidence>
<dbReference type="GO" id="GO:0016818">
    <property type="term" value="F:hydrolase activity, acting on acid anhydrides, in phosphorus-containing anhydrides"/>
    <property type="evidence" value="ECO:0007669"/>
    <property type="project" value="InterPro"/>
</dbReference>
<dbReference type="CDD" id="cd18870">
    <property type="entry name" value="NUDIX_AcylCoAdiphos_Nudt19"/>
    <property type="match status" value="1"/>
</dbReference>
<keyword evidence="3" id="KW-0479">Metal-binding</keyword>
<protein>
    <recommendedName>
        <fullName evidence="7">Nudix hydrolase domain-containing protein</fullName>
    </recommendedName>
</protein>
<dbReference type="OrthoDB" id="9788263at2"/>
<evidence type="ECO:0000256" key="6">
    <source>
        <dbReference type="ARBA" id="ARBA00023211"/>
    </source>
</evidence>
<evidence type="ECO:0000256" key="4">
    <source>
        <dbReference type="ARBA" id="ARBA00022801"/>
    </source>
</evidence>
<keyword evidence="4" id="KW-0378">Hydrolase</keyword>
<keyword evidence="5" id="KW-0460">Magnesium</keyword>
<dbReference type="InterPro" id="IPR039121">
    <property type="entry name" value="NUDT19"/>
</dbReference>
<name>A0A1E8CIU0_9GAMM</name>
<dbReference type="AlphaFoldDB" id="A0A1E8CIU0"/>
<evidence type="ECO:0000313" key="9">
    <source>
        <dbReference type="Proteomes" id="UP000175669"/>
    </source>
</evidence>
<reference evidence="9" key="1">
    <citation type="submission" date="2016-07" db="EMBL/GenBank/DDBJ databases">
        <authorList>
            <person name="Florea S."/>
            <person name="Webb J.S."/>
            <person name="Jaromczyk J."/>
            <person name="Schardl C.L."/>
        </authorList>
    </citation>
    <scope>NUCLEOTIDE SEQUENCE [LARGE SCALE GENOMIC DNA]</scope>
    <source>
        <strain evidence="9">KCTC 42131</strain>
    </source>
</reference>
<dbReference type="EMBL" id="MASR01000001">
    <property type="protein sequence ID" value="OFE12318.1"/>
    <property type="molecule type" value="Genomic_DNA"/>
</dbReference>
<dbReference type="RefSeq" id="WP_070115941.1">
    <property type="nucleotide sequence ID" value="NZ_CAXATG010000007.1"/>
</dbReference>
<dbReference type="Proteomes" id="UP000175669">
    <property type="component" value="Unassembled WGS sequence"/>
</dbReference>
<comment type="cofactor">
    <cofactor evidence="2">
        <name>Mg(2+)</name>
        <dbReference type="ChEBI" id="CHEBI:18420"/>
    </cofactor>
</comment>
<evidence type="ECO:0000313" key="8">
    <source>
        <dbReference type="EMBL" id="OFE12318.1"/>
    </source>
</evidence>
<dbReference type="STRING" id="1524254.PHACT_03520"/>
<gene>
    <name evidence="8" type="ORF">PHACT_03520</name>
</gene>
<sequence>MIPSPASTVVLVREAENDIETLLLLRNSKLTFEGGAWVFPGGKVDPDDYPEQGAANEAAASDSVQQAYHAAVNAAIRETREEAGLDINSSELIHIAHWTTPLGLPRRYATWFFLCPLQTSVEIVVDDDEILDYQWLTPRMALALHEAGTIRLPKPTSHTLQSIAHYNSVTRLCADMRQMDVHVFPENSDYYQPVSGPVTGRRSDC</sequence>
<feature type="domain" description="Nudix hydrolase" evidence="7">
    <location>
        <begin position="2"/>
        <end position="159"/>
    </location>
</feature>
<dbReference type="InterPro" id="IPR015797">
    <property type="entry name" value="NUDIX_hydrolase-like_dom_sf"/>
</dbReference>
<dbReference type="SUPFAM" id="SSF55811">
    <property type="entry name" value="Nudix"/>
    <property type="match status" value="1"/>
</dbReference>
<keyword evidence="9" id="KW-1185">Reference proteome</keyword>
<organism evidence="8 9">
    <name type="scientific">Pseudohongiella acticola</name>
    <dbReference type="NCBI Taxonomy" id="1524254"/>
    <lineage>
        <taxon>Bacteria</taxon>
        <taxon>Pseudomonadati</taxon>
        <taxon>Pseudomonadota</taxon>
        <taxon>Gammaproteobacteria</taxon>
        <taxon>Pseudomonadales</taxon>
        <taxon>Pseudohongiellaceae</taxon>
        <taxon>Pseudohongiella</taxon>
    </lineage>
</organism>
<dbReference type="InterPro" id="IPR000086">
    <property type="entry name" value="NUDIX_hydrolase_dom"/>
</dbReference>
<dbReference type="PANTHER" id="PTHR12318">
    <property type="entry name" value="TESTOSTERONE-REGULATED PROTEIN RP2"/>
    <property type="match status" value="1"/>
</dbReference>
<evidence type="ECO:0000256" key="3">
    <source>
        <dbReference type="ARBA" id="ARBA00022723"/>
    </source>
</evidence>